<dbReference type="RefSeq" id="WP_224476670.1">
    <property type="nucleotide sequence ID" value="NZ_JAIUJS010000001.1"/>
</dbReference>
<dbReference type="InterPro" id="IPR036514">
    <property type="entry name" value="SGNH_hydro_sf"/>
</dbReference>
<sequence length="316" mass="37216">MDLQTKIPLKRQPYNQIDYDSKVLFLGSCFSENIGQKFDYYKLQSVINPFGILFQPLAIENLITRAINQSYYEKNELLKVQDRWVCLDVHSRLDRSSEDDLLNLLNHHIDKTGQQLRTSSHIVITLGTSWVYRFIETDEVVANCHKIPQKKFLKELLKVEEIEESLHSMVSLIKSVNKEVSVLFTISPIRHIKDGIIENNQSKSHLISAIHNVVDPRHKLHYFPAYEIMMDELRDYRFYKEDMIHPSQLAIDYIWEKFKPVWFTDEGLSMIESIGKIQAKLSHKPFNSDSVEHKKFLAQLELDINNIRKKYPYLSF</sequence>
<dbReference type="Pfam" id="PF08885">
    <property type="entry name" value="GSCFA"/>
    <property type="match status" value="1"/>
</dbReference>
<gene>
    <name evidence="2" type="ORF">LBV24_00615</name>
</gene>
<evidence type="ECO:0000313" key="2">
    <source>
        <dbReference type="EMBL" id="MCA0151696.1"/>
    </source>
</evidence>
<dbReference type="Proteomes" id="UP001198402">
    <property type="component" value="Unassembled WGS sequence"/>
</dbReference>
<protein>
    <submittedName>
        <fullName evidence="2">GSCFA domain-containing protein</fullName>
    </submittedName>
</protein>
<dbReference type="SUPFAM" id="SSF52266">
    <property type="entry name" value="SGNH hydrolase"/>
    <property type="match status" value="1"/>
</dbReference>
<name>A0ABS7XVM5_9FLAO</name>
<evidence type="ECO:0000259" key="1">
    <source>
        <dbReference type="Pfam" id="PF08885"/>
    </source>
</evidence>
<reference evidence="3" key="1">
    <citation type="submission" date="2023-07" db="EMBL/GenBank/DDBJ databases">
        <authorList>
            <person name="Yue Y."/>
        </authorList>
    </citation>
    <scope>NUCLEOTIDE SEQUENCE [LARGE SCALE GENOMIC DNA]</scope>
    <source>
        <strain evidence="3">2Y89</strain>
    </source>
</reference>
<accession>A0ABS7XVM5</accession>
<organism evidence="2 3">
    <name type="scientific">Winogradskyella vincentii</name>
    <dbReference type="NCBI Taxonomy" id="2877122"/>
    <lineage>
        <taxon>Bacteria</taxon>
        <taxon>Pseudomonadati</taxon>
        <taxon>Bacteroidota</taxon>
        <taxon>Flavobacteriia</taxon>
        <taxon>Flavobacteriales</taxon>
        <taxon>Flavobacteriaceae</taxon>
        <taxon>Winogradskyella</taxon>
    </lineage>
</organism>
<dbReference type="Gene3D" id="3.40.50.1110">
    <property type="entry name" value="SGNH hydrolase"/>
    <property type="match status" value="1"/>
</dbReference>
<evidence type="ECO:0000313" key="3">
    <source>
        <dbReference type="Proteomes" id="UP001198402"/>
    </source>
</evidence>
<keyword evidence="3" id="KW-1185">Reference proteome</keyword>
<dbReference type="InterPro" id="IPR014982">
    <property type="entry name" value="GSCFA"/>
</dbReference>
<dbReference type="EMBL" id="JAIUJS010000001">
    <property type="protein sequence ID" value="MCA0151696.1"/>
    <property type="molecule type" value="Genomic_DNA"/>
</dbReference>
<feature type="domain" description="GSCFA" evidence="1">
    <location>
        <begin position="22"/>
        <end position="258"/>
    </location>
</feature>
<comment type="caution">
    <text evidence="2">The sequence shown here is derived from an EMBL/GenBank/DDBJ whole genome shotgun (WGS) entry which is preliminary data.</text>
</comment>
<proteinExistence type="predicted"/>